<keyword evidence="1 3" id="KW-0413">Isomerase</keyword>
<name>A0ABY2RTY2_9PSEU</name>
<dbReference type="InterPro" id="IPR013022">
    <property type="entry name" value="Xyl_isomerase-like_TIM-brl"/>
</dbReference>
<dbReference type="PANTHER" id="PTHR43489:SF7">
    <property type="entry name" value="3-DEHYDRO-D-GULOSIDE 4-EPIMERASE-RELATED"/>
    <property type="match status" value="1"/>
</dbReference>
<reference evidence="3 4" key="1">
    <citation type="journal article" date="2015" name="Antonie Van Leeuwenhoek">
        <title>Prauserella endophytica sp. nov., an endophytic actinobacterium isolated from Tamarix taklamakanensis.</title>
        <authorList>
            <person name="Liu J.M."/>
            <person name="Habden X."/>
            <person name="Guo L."/>
            <person name="Tuo L."/>
            <person name="Jiang Z.K."/>
            <person name="Liu S.W."/>
            <person name="Liu X.F."/>
            <person name="Chen L."/>
            <person name="Li R.F."/>
            <person name="Zhang Y.Q."/>
            <person name="Sun C.H."/>
        </authorList>
    </citation>
    <scope>NUCLEOTIDE SEQUENCE [LARGE SCALE GENOMIC DNA]</scope>
    <source>
        <strain evidence="3 4">CGMCC 4.7182</strain>
    </source>
</reference>
<dbReference type="Gene3D" id="3.20.20.150">
    <property type="entry name" value="Divalent-metal-dependent TIM barrel enzymes"/>
    <property type="match status" value="1"/>
</dbReference>
<sequence>MNNQIAIHPAAWAAELTPDNATAIARRAAGHGFHRMIVPLRTPETIDAGAFEKALRDTGIRPVNTAGQLPDADLSSVDEEVRERGRNRLRLAVRLARDMGSDHVGGVLYGPLRHAPVQPSGETRRIAAESLAIVAEEAKTLGVRLVLEIVNRYETNLLTHAAAGVSFVEEAGSDNLFLHLDTYHMNIEEPDLGAAVRLALPHLAYLELGQNHRGDLTRGHIPVREVLATALAAGYRGMIGVEAFTRRLMTTQVATSLAIWRDVFDDGDTLAAEAARLVHDTLADHVAPN</sequence>
<dbReference type="Proteomes" id="UP000309992">
    <property type="component" value="Unassembled WGS sequence"/>
</dbReference>
<dbReference type="InterPro" id="IPR050417">
    <property type="entry name" value="Sugar_Epim/Isomerase"/>
</dbReference>
<dbReference type="PANTHER" id="PTHR43489">
    <property type="entry name" value="ISOMERASE"/>
    <property type="match status" value="1"/>
</dbReference>
<dbReference type="RefSeq" id="WP_137097232.1">
    <property type="nucleotide sequence ID" value="NZ_SWMS01000036.1"/>
</dbReference>
<feature type="domain" description="Xylose isomerase-like TIM barrel" evidence="2">
    <location>
        <begin position="44"/>
        <end position="258"/>
    </location>
</feature>
<gene>
    <name evidence="3" type="ORF">FCN18_35130</name>
</gene>
<dbReference type="SUPFAM" id="SSF51658">
    <property type="entry name" value="Xylose isomerase-like"/>
    <property type="match status" value="1"/>
</dbReference>
<evidence type="ECO:0000313" key="3">
    <source>
        <dbReference type="EMBL" id="TKG60501.1"/>
    </source>
</evidence>
<evidence type="ECO:0000256" key="1">
    <source>
        <dbReference type="ARBA" id="ARBA00023235"/>
    </source>
</evidence>
<accession>A0ABY2RTY2</accession>
<keyword evidence="4" id="KW-1185">Reference proteome</keyword>
<dbReference type="GO" id="GO:0016853">
    <property type="term" value="F:isomerase activity"/>
    <property type="evidence" value="ECO:0007669"/>
    <property type="project" value="UniProtKB-KW"/>
</dbReference>
<proteinExistence type="predicted"/>
<protein>
    <submittedName>
        <fullName evidence="3">Sugar phosphate isomerase/epimerase</fullName>
    </submittedName>
</protein>
<dbReference type="EMBL" id="SWMS01000036">
    <property type="protein sequence ID" value="TKG60501.1"/>
    <property type="molecule type" value="Genomic_DNA"/>
</dbReference>
<dbReference type="Pfam" id="PF01261">
    <property type="entry name" value="AP_endonuc_2"/>
    <property type="match status" value="1"/>
</dbReference>
<organism evidence="3 4">
    <name type="scientific">Prauserella endophytica</name>
    <dbReference type="NCBI Taxonomy" id="1592324"/>
    <lineage>
        <taxon>Bacteria</taxon>
        <taxon>Bacillati</taxon>
        <taxon>Actinomycetota</taxon>
        <taxon>Actinomycetes</taxon>
        <taxon>Pseudonocardiales</taxon>
        <taxon>Pseudonocardiaceae</taxon>
        <taxon>Prauserella</taxon>
        <taxon>Prauserella coralliicola group</taxon>
    </lineage>
</organism>
<evidence type="ECO:0000259" key="2">
    <source>
        <dbReference type="Pfam" id="PF01261"/>
    </source>
</evidence>
<evidence type="ECO:0000313" key="4">
    <source>
        <dbReference type="Proteomes" id="UP000309992"/>
    </source>
</evidence>
<comment type="caution">
    <text evidence="3">The sequence shown here is derived from an EMBL/GenBank/DDBJ whole genome shotgun (WGS) entry which is preliminary data.</text>
</comment>
<dbReference type="InterPro" id="IPR036237">
    <property type="entry name" value="Xyl_isomerase-like_sf"/>
</dbReference>